<evidence type="ECO:0000313" key="3">
    <source>
        <dbReference type="Proteomes" id="UP001234178"/>
    </source>
</evidence>
<reference evidence="2 3" key="1">
    <citation type="journal article" date="2023" name="Nucleic Acids Res.">
        <title>The hologenome of Daphnia magna reveals possible DNA methylation and microbiome-mediated evolution of the host genome.</title>
        <authorList>
            <person name="Chaturvedi A."/>
            <person name="Li X."/>
            <person name="Dhandapani V."/>
            <person name="Marshall H."/>
            <person name="Kissane S."/>
            <person name="Cuenca-Cambronero M."/>
            <person name="Asole G."/>
            <person name="Calvet F."/>
            <person name="Ruiz-Romero M."/>
            <person name="Marangio P."/>
            <person name="Guigo R."/>
            <person name="Rago D."/>
            <person name="Mirbahai L."/>
            <person name="Eastwood N."/>
            <person name="Colbourne J.K."/>
            <person name="Zhou J."/>
            <person name="Mallon E."/>
            <person name="Orsini L."/>
        </authorList>
    </citation>
    <scope>NUCLEOTIDE SEQUENCE [LARGE SCALE GENOMIC DNA]</scope>
    <source>
        <strain evidence="2">LRV0_1</strain>
    </source>
</reference>
<proteinExistence type="predicted"/>
<name>A0ABR0B8V1_9CRUS</name>
<feature type="region of interest" description="Disordered" evidence="1">
    <location>
        <begin position="531"/>
        <end position="570"/>
    </location>
</feature>
<accession>A0ABR0B8V1</accession>
<keyword evidence="3" id="KW-1185">Reference proteome</keyword>
<sequence length="594" mass="64274">MSRIEEFWIEGGKRNPRGATQRTRWRHILVGRQYLELVIRRLDARRPFNYRIPTLGAPCSERSCDCHAIGSIGVNGIKPARRRHVDFWRNHAGIKGLEHAAGVRSAVAETLIEARLRKVVVFRAIDGTGQRVVDVIGGLPENLHRFVGRKLEILLAGVGVQKPRHPGGLLRRLARTGGRRNRKRHLAAEVRTAVKVNEPIGVVANAVNSQCMVRRRRHIVMPRVFVGHARDDQNVLIVRVVDRRPRRGGLIDAPEGDVEDRRPVVGRKDSPFCKVGRIADVALPGPHRKDPALRADPDPAEIVVPLGGDPFGLTVSVSVAGVVVGVVVVVEKVPTGNVVLVAVGVIVDTLRKCQNQIAGIENTISIEVPLLAVGSGNLAFAVGEAGFAGDRPRHPWVVGVVSNVEDAVPIAIKAGQVFRIGTHAAIGLSRSLRAGQLGSVEDVARDQVLVFPVDAGVEDGDDDVIIAGRLRPCFVDVHAARPKLLVEALERRGVRGPIRKERPVVPVAGVVGVVRPVCRVLQVGAGGRRPCGMAGRGGAEEKRAGGEEGEGVARAKHHPPVYRIRPVASPPERAIEGRKETFVSKRMTSEAVTR</sequence>
<organism evidence="2 3">
    <name type="scientific">Daphnia magna</name>
    <dbReference type="NCBI Taxonomy" id="35525"/>
    <lineage>
        <taxon>Eukaryota</taxon>
        <taxon>Metazoa</taxon>
        <taxon>Ecdysozoa</taxon>
        <taxon>Arthropoda</taxon>
        <taxon>Crustacea</taxon>
        <taxon>Branchiopoda</taxon>
        <taxon>Diplostraca</taxon>
        <taxon>Cladocera</taxon>
        <taxon>Anomopoda</taxon>
        <taxon>Daphniidae</taxon>
        <taxon>Daphnia</taxon>
    </lineage>
</organism>
<dbReference type="Proteomes" id="UP001234178">
    <property type="component" value="Unassembled WGS sequence"/>
</dbReference>
<gene>
    <name evidence="2" type="ORF">OUZ56_032427</name>
</gene>
<protein>
    <submittedName>
        <fullName evidence="2">Uncharacterized protein</fullName>
    </submittedName>
</protein>
<dbReference type="EMBL" id="JAOYFB010000041">
    <property type="protein sequence ID" value="KAK4045020.1"/>
    <property type="molecule type" value="Genomic_DNA"/>
</dbReference>
<evidence type="ECO:0000256" key="1">
    <source>
        <dbReference type="SAM" id="MobiDB-lite"/>
    </source>
</evidence>
<evidence type="ECO:0000313" key="2">
    <source>
        <dbReference type="EMBL" id="KAK4045020.1"/>
    </source>
</evidence>
<comment type="caution">
    <text evidence="2">The sequence shown here is derived from an EMBL/GenBank/DDBJ whole genome shotgun (WGS) entry which is preliminary data.</text>
</comment>